<keyword evidence="1" id="KW-0732">Signal</keyword>
<protein>
    <submittedName>
        <fullName evidence="2">Uncharacterized protein</fullName>
    </submittedName>
</protein>
<dbReference type="AlphaFoldDB" id="A0A2J6PX81"/>
<evidence type="ECO:0000313" key="3">
    <source>
        <dbReference type="Proteomes" id="UP000235672"/>
    </source>
</evidence>
<evidence type="ECO:0000313" key="2">
    <source>
        <dbReference type="EMBL" id="PMD18642.1"/>
    </source>
</evidence>
<reference evidence="2 3" key="1">
    <citation type="submission" date="2016-05" db="EMBL/GenBank/DDBJ databases">
        <title>A degradative enzymes factory behind the ericoid mycorrhizal symbiosis.</title>
        <authorList>
            <consortium name="DOE Joint Genome Institute"/>
            <person name="Martino E."/>
            <person name="Morin E."/>
            <person name="Grelet G."/>
            <person name="Kuo A."/>
            <person name="Kohler A."/>
            <person name="Daghino S."/>
            <person name="Barry K."/>
            <person name="Choi C."/>
            <person name="Cichocki N."/>
            <person name="Clum A."/>
            <person name="Copeland A."/>
            <person name="Hainaut M."/>
            <person name="Haridas S."/>
            <person name="Labutti K."/>
            <person name="Lindquist E."/>
            <person name="Lipzen A."/>
            <person name="Khouja H.-R."/>
            <person name="Murat C."/>
            <person name="Ohm R."/>
            <person name="Olson A."/>
            <person name="Spatafora J."/>
            <person name="Veneault-Fourrey C."/>
            <person name="Henrissat B."/>
            <person name="Grigoriev I."/>
            <person name="Martin F."/>
            <person name="Perotto S."/>
        </authorList>
    </citation>
    <scope>NUCLEOTIDE SEQUENCE [LARGE SCALE GENOMIC DNA]</scope>
    <source>
        <strain evidence="2 3">UAMH 7357</strain>
    </source>
</reference>
<proteinExistence type="predicted"/>
<name>A0A2J6PX81_9HELO</name>
<dbReference type="Proteomes" id="UP000235672">
    <property type="component" value="Unassembled WGS sequence"/>
</dbReference>
<organism evidence="2 3">
    <name type="scientific">Hyaloscypha hepaticicola</name>
    <dbReference type="NCBI Taxonomy" id="2082293"/>
    <lineage>
        <taxon>Eukaryota</taxon>
        <taxon>Fungi</taxon>
        <taxon>Dikarya</taxon>
        <taxon>Ascomycota</taxon>
        <taxon>Pezizomycotina</taxon>
        <taxon>Leotiomycetes</taxon>
        <taxon>Helotiales</taxon>
        <taxon>Hyaloscyphaceae</taxon>
        <taxon>Hyaloscypha</taxon>
    </lineage>
</organism>
<sequence>MLLFALTLVGVEGPTAAKPIEFVANSASLSSAPFLEFFWAFQTFEQFLAETLRDAPRSRLLLCPALHYALAHVSNNSLRDLQSSSYDLYQSTSINCSQWFNYFYSFIVNAT</sequence>
<evidence type="ECO:0000256" key="1">
    <source>
        <dbReference type="SAM" id="SignalP"/>
    </source>
</evidence>
<gene>
    <name evidence="2" type="ORF">NA56DRAFT_706555</name>
</gene>
<accession>A0A2J6PX81</accession>
<keyword evidence="3" id="KW-1185">Reference proteome</keyword>
<feature type="chain" id="PRO_5014440791" evidence="1">
    <location>
        <begin position="18"/>
        <end position="111"/>
    </location>
</feature>
<dbReference type="EMBL" id="KZ613493">
    <property type="protein sequence ID" value="PMD18642.1"/>
    <property type="molecule type" value="Genomic_DNA"/>
</dbReference>
<feature type="signal peptide" evidence="1">
    <location>
        <begin position="1"/>
        <end position="17"/>
    </location>
</feature>